<dbReference type="Gene3D" id="3.30.200.110">
    <property type="entry name" value="Inositol-pentakisphosphate 2-kinase, N-lobe"/>
    <property type="match status" value="1"/>
</dbReference>
<dbReference type="PANTHER" id="PTHR14456:SF2">
    <property type="entry name" value="INOSITOL-PENTAKISPHOSPHATE 2-KINASE"/>
    <property type="match status" value="1"/>
</dbReference>
<evidence type="ECO:0000313" key="10">
    <source>
        <dbReference type="Proteomes" id="UP000193498"/>
    </source>
</evidence>
<keyword evidence="7 8" id="KW-0067">ATP-binding</keyword>
<protein>
    <recommendedName>
        <fullName evidence="3 8">Inositol-pentakisphosphate 2-kinase</fullName>
        <ecNumber evidence="2 8">2.7.1.158</ecNumber>
    </recommendedName>
</protein>
<comment type="catalytic activity">
    <reaction evidence="1 8">
        <text>1D-myo-inositol 1,3,4,5,6-pentakisphosphate + ATP = 1D-myo-inositol hexakisphosphate + ADP + H(+)</text>
        <dbReference type="Rhea" id="RHEA:20313"/>
        <dbReference type="ChEBI" id="CHEBI:15378"/>
        <dbReference type="ChEBI" id="CHEBI:30616"/>
        <dbReference type="ChEBI" id="CHEBI:57733"/>
        <dbReference type="ChEBI" id="CHEBI:58130"/>
        <dbReference type="ChEBI" id="CHEBI:456216"/>
        <dbReference type="EC" id="2.7.1.158"/>
    </reaction>
</comment>
<comment type="domain">
    <text evidence="8">The EXKPK motif is conserved in inositol-pentakisphosphate 2-kinases of both family 1 and 2.</text>
</comment>
<dbReference type="GO" id="GO:0005634">
    <property type="term" value="C:nucleus"/>
    <property type="evidence" value="ECO:0007669"/>
    <property type="project" value="TreeGrafter"/>
</dbReference>
<evidence type="ECO:0000256" key="5">
    <source>
        <dbReference type="ARBA" id="ARBA00022741"/>
    </source>
</evidence>
<keyword evidence="10" id="KW-1185">Reference proteome</keyword>
<accession>A0A1Y1XU85</accession>
<dbReference type="OrthoDB" id="272370at2759"/>
<evidence type="ECO:0000256" key="4">
    <source>
        <dbReference type="ARBA" id="ARBA00022679"/>
    </source>
</evidence>
<gene>
    <name evidence="9" type="ORF">K493DRAFT_340716</name>
</gene>
<evidence type="ECO:0000256" key="2">
    <source>
        <dbReference type="ARBA" id="ARBA00012023"/>
    </source>
</evidence>
<evidence type="ECO:0000256" key="6">
    <source>
        <dbReference type="ARBA" id="ARBA00022777"/>
    </source>
</evidence>
<name>A0A1Y1XU85_9FUNG</name>
<evidence type="ECO:0000256" key="7">
    <source>
        <dbReference type="ARBA" id="ARBA00022840"/>
    </source>
</evidence>
<evidence type="ECO:0000256" key="1">
    <source>
        <dbReference type="ARBA" id="ARBA00001774"/>
    </source>
</evidence>
<comment type="caution">
    <text evidence="9">The sequence shown here is derived from an EMBL/GenBank/DDBJ whole genome shotgun (WGS) entry which is preliminary data.</text>
</comment>
<dbReference type="InterPro" id="IPR009286">
    <property type="entry name" value="Ins_P5_2-kin"/>
</dbReference>
<dbReference type="EMBL" id="MCFE01000456">
    <property type="protein sequence ID" value="ORX89322.1"/>
    <property type="molecule type" value="Genomic_DNA"/>
</dbReference>
<dbReference type="InterPro" id="IPR043001">
    <property type="entry name" value="IP5_2-K_N_lobe"/>
</dbReference>
<keyword evidence="5 8" id="KW-0547">Nucleotide-binding</keyword>
<sequence length="439" mass="50634">MTSSMHIVDEPSVLNTEYWSYKGEGNANLILSYDGPDSLYENTILRLRKTEKEQEKPTPLNEGYIENLEYIDKAIGPLIGQKYAGKMILCKLRPDFLDALSRKIEGSRPESRRFKTIDVTESVGLICSDHSKVASTLFPPEHVLSIEIKPKWGFLPNSPHISQTNRVKRKVCRYCMHQYLKQKKDPAITRSHFCPLDLYSEDEPRVMKSLRCLLEVPQNNLKIHLNNRRLLFEQDEDFLSMEASLGIAPTNDDSGLRKERVIDLLTKAVSKALLHDGIMRKLKKLQSTLDEADIEGIFPIYKSLSEEEQYELRVSPLEWEATVKRYMYRMNGKIKLHDLQSLSKEEKFQKIREFMISTTLKDCSVMLTLMSSKFMPAEKRHLTDGVFSSFEIGDDQFFQKVGLVDLDPKAVSKIPHYYKLDQEIVAHYCELGVNEPCTP</sequence>
<dbReference type="Pfam" id="PF06090">
    <property type="entry name" value="Ins_P5_2-kin"/>
    <property type="match status" value="1"/>
</dbReference>
<dbReference type="InParanoid" id="A0A1Y1XU85"/>
<evidence type="ECO:0000256" key="3">
    <source>
        <dbReference type="ARBA" id="ARBA00014846"/>
    </source>
</evidence>
<organism evidence="9 10">
    <name type="scientific">Basidiobolus meristosporus CBS 931.73</name>
    <dbReference type="NCBI Taxonomy" id="1314790"/>
    <lineage>
        <taxon>Eukaryota</taxon>
        <taxon>Fungi</taxon>
        <taxon>Fungi incertae sedis</taxon>
        <taxon>Zoopagomycota</taxon>
        <taxon>Entomophthoromycotina</taxon>
        <taxon>Basidiobolomycetes</taxon>
        <taxon>Basidiobolales</taxon>
        <taxon>Basidiobolaceae</taxon>
        <taxon>Basidiobolus</taxon>
    </lineage>
</organism>
<keyword evidence="6 8" id="KW-0418">Kinase</keyword>
<dbReference type="AlphaFoldDB" id="A0A1Y1XU85"/>
<evidence type="ECO:0000313" key="9">
    <source>
        <dbReference type="EMBL" id="ORX89322.1"/>
    </source>
</evidence>
<evidence type="ECO:0000256" key="8">
    <source>
        <dbReference type="RuleBase" id="RU364126"/>
    </source>
</evidence>
<dbReference type="EC" id="2.7.1.158" evidence="2 8"/>
<dbReference type="GO" id="GO:0032958">
    <property type="term" value="P:inositol phosphate biosynthetic process"/>
    <property type="evidence" value="ECO:0007669"/>
    <property type="project" value="TreeGrafter"/>
</dbReference>
<dbReference type="GO" id="GO:0005524">
    <property type="term" value="F:ATP binding"/>
    <property type="evidence" value="ECO:0007669"/>
    <property type="project" value="UniProtKB-KW"/>
</dbReference>
<reference evidence="9 10" key="1">
    <citation type="submission" date="2016-07" db="EMBL/GenBank/DDBJ databases">
        <title>Pervasive Adenine N6-methylation of Active Genes in Fungi.</title>
        <authorList>
            <consortium name="DOE Joint Genome Institute"/>
            <person name="Mondo S.J."/>
            <person name="Dannebaum R.O."/>
            <person name="Kuo R.C."/>
            <person name="Labutti K."/>
            <person name="Haridas S."/>
            <person name="Kuo A."/>
            <person name="Salamov A."/>
            <person name="Ahrendt S.R."/>
            <person name="Lipzen A."/>
            <person name="Sullivan W."/>
            <person name="Andreopoulos W.B."/>
            <person name="Clum A."/>
            <person name="Lindquist E."/>
            <person name="Daum C."/>
            <person name="Ramamoorthy G.K."/>
            <person name="Gryganskyi A."/>
            <person name="Culley D."/>
            <person name="Magnuson J.K."/>
            <person name="James T.Y."/>
            <person name="O'Malley M.A."/>
            <person name="Stajich J.E."/>
            <person name="Spatafora J.W."/>
            <person name="Visel A."/>
            <person name="Grigoriev I.V."/>
        </authorList>
    </citation>
    <scope>NUCLEOTIDE SEQUENCE [LARGE SCALE GENOMIC DNA]</scope>
    <source>
        <strain evidence="9 10">CBS 931.73</strain>
    </source>
</reference>
<dbReference type="Proteomes" id="UP000193498">
    <property type="component" value="Unassembled WGS sequence"/>
</dbReference>
<proteinExistence type="predicted"/>
<dbReference type="GO" id="GO:0035299">
    <property type="term" value="F:inositol-1,3,4,5,6-pentakisphosphate 2-kinase activity"/>
    <property type="evidence" value="ECO:0007669"/>
    <property type="project" value="UniProtKB-EC"/>
</dbReference>
<dbReference type="STRING" id="1314790.A0A1Y1XU85"/>
<comment type="function">
    <text evidence="8">Phosphorylates Ins(1,3,4,5,6)P5 at position 2 to form Ins(1,2,3,4,5,6)P6 (InsP6 or phytate).</text>
</comment>
<dbReference type="PANTHER" id="PTHR14456">
    <property type="entry name" value="INOSITOL POLYPHOSPHATE KINASE 1"/>
    <property type="match status" value="1"/>
</dbReference>
<keyword evidence="4 8" id="KW-0808">Transferase</keyword>